<dbReference type="PROSITE" id="PS00678">
    <property type="entry name" value="WD_REPEATS_1"/>
    <property type="match status" value="1"/>
</dbReference>
<evidence type="ECO:0000256" key="2">
    <source>
        <dbReference type="ARBA" id="ARBA00022574"/>
    </source>
</evidence>
<dbReference type="InterPro" id="IPR036322">
    <property type="entry name" value="WD40_repeat_dom_sf"/>
</dbReference>
<evidence type="ECO:0000256" key="5">
    <source>
        <dbReference type="ARBA" id="ARBA00023163"/>
    </source>
</evidence>
<evidence type="ECO:0000256" key="1">
    <source>
        <dbReference type="ARBA" id="ARBA00008075"/>
    </source>
</evidence>
<dbReference type="Pfam" id="PF00400">
    <property type="entry name" value="WD40"/>
    <property type="match status" value="1"/>
</dbReference>
<organism evidence="7 8">
    <name type="scientific">Caenorhabditis tropicalis</name>
    <dbReference type="NCBI Taxonomy" id="1561998"/>
    <lineage>
        <taxon>Eukaryota</taxon>
        <taxon>Metazoa</taxon>
        <taxon>Ecdysozoa</taxon>
        <taxon>Nematoda</taxon>
        <taxon>Chromadorea</taxon>
        <taxon>Rhabditida</taxon>
        <taxon>Rhabditina</taxon>
        <taxon>Rhabditomorpha</taxon>
        <taxon>Rhabditoidea</taxon>
        <taxon>Rhabditidae</taxon>
        <taxon>Peloderinae</taxon>
        <taxon>Caenorhabditis</taxon>
    </lineage>
</organism>
<evidence type="ECO:0000313" key="8">
    <source>
        <dbReference type="WBParaSite" id="Csp11.Scaffold629.g12010.t1"/>
    </source>
</evidence>
<dbReference type="InterPro" id="IPR015943">
    <property type="entry name" value="WD40/YVTN_repeat-like_dom_sf"/>
</dbReference>
<evidence type="ECO:0000313" key="7">
    <source>
        <dbReference type="Proteomes" id="UP000095282"/>
    </source>
</evidence>
<dbReference type="Gene3D" id="2.130.10.10">
    <property type="entry name" value="YVTN repeat-like/Quinoprotein amine dehydrogenase"/>
    <property type="match status" value="1"/>
</dbReference>
<evidence type="ECO:0000256" key="3">
    <source>
        <dbReference type="ARBA" id="ARBA00022737"/>
    </source>
</evidence>
<dbReference type="InterPro" id="IPR051243">
    <property type="entry name" value="PcG_WD-repeat"/>
</dbReference>
<dbReference type="PROSITE" id="PS50294">
    <property type="entry name" value="WD_REPEATS_REGION"/>
    <property type="match status" value="1"/>
</dbReference>
<keyword evidence="4" id="KW-0805">Transcription regulation</keyword>
<dbReference type="PANTHER" id="PTHR10253">
    <property type="entry name" value="POLYCOMB PROTEIN"/>
    <property type="match status" value="1"/>
</dbReference>
<keyword evidence="2 6" id="KW-0853">WD repeat</keyword>
<feature type="repeat" description="WD" evidence="6">
    <location>
        <begin position="210"/>
        <end position="244"/>
    </location>
</feature>
<dbReference type="InterPro" id="IPR001680">
    <property type="entry name" value="WD40_rpt"/>
</dbReference>
<comment type="similarity">
    <text evidence="1">Belongs to the WD repeat ESC family.</text>
</comment>
<accession>A0A1I7TUU6</accession>
<dbReference type="eggNOG" id="KOG1034">
    <property type="taxonomic scope" value="Eukaryota"/>
</dbReference>
<keyword evidence="5" id="KW-0804">Transcription</keyword>
<reference evidence="8" key="1">
    <citation type="submission" date="2016-11" db="UniProtKB">
        <authorList>
            <consortium name="WormBaseParasite"/>
        </authorList>
    </citation>
    <scope>IDENTIFICATION</scope>
</reference>
<dbReference type="Proteomes" id="UP000095282">
    <property type="component" value="Unplaced"/>
</dbReference>
<evidence type="ECO:0000256" key="4">
    <source>
        <dbReference type="ARBA" id="ARBA00023015"/>
    </source>
</evidence>
<proteinExistence type="inferred from homology"/>
<evidence type="ECO:0000256" key="6">
    <source>
        <dbReference type="PROSITE-ProRule" id="PRU00221"/>
    </source>
</evidence>
<dbReference type="PROSITE" id="PS50082">
    <property type="entry name" value="WD_REPEATS_2"/>
    <property type="match status" value="1"/>
</dbReference>
<keyword evidence="7" id="KW-1185">Reference proteome</keyword>
<dbReference type="SMART" id="SM00320">
    <property type="entry name" value="WD40"/>
    <property type="match status" value="6"/>
</dbReference>
<dbReference type="WBParaSite" id="Csp11.Scaffold629.g12010.t1">
    <property type="protein sequence ID" value="Csp11.Scaffold629.g12010.t1"/>
    <property type="gene ID" value="Csp11.Scaffold629.g12010"/>
</dbReference>
<dbReference type="SUPFAM" id="SSF50978">
    <property type="entry name" value="WD40 repeat-like"/>
    <property type="match status" value="1"/>
</dbReference>
<dbReference type="InterPro" id="IPR019775">
    <property type="entry name" value="WD40_repeat_CS"/>
</dbReference>
<dbReference type="AlphaFoldDB" id="A0A1I7TUU6"/>
<name>A0A1I7TUU6_9PELO</name>
<protein>
    <submittedName>
        <fullName evidence="8">WD_REPEATS_REGION domain-containing protein</fullName>
    </submittedName>
</protein>
<keyword evidence="3" id="KW-0677">Repeat</keyword>
<dbReference type="STRING" id="1561998.A0A1I7TUU6"/>
<sequence>MTSICPWEAAVKLEAIDEIDEEQKLFHMSLKDEKENMDPLLDVKSIVKEAKMRMKKPKQIPFVGTHRSVEKPAPNLYGCAFNQFIESRRLQCAAAVGGAYIFIYYFPKNRINKSYTLKLEQPYKEDLYQVTWCLDNHDFKIVAGGETGKLYVIDYDEMDIDRELIGTGGSINEIRTSPVNPTMIAVASADTAIRVFDIRSPTCLLILGGRRGHRDSVLSLDWSPDGMRLMTGSFDHRVMMWDLSGEIVQRHFKICQYDLKSDGKIRKFNFYFGDRRLQAARRVFDLEDHSMYIVTPMRLVDNLHFDSVDCVRFYGDYCFSRSAGHDSHIRFWRFGAHEQEKIGSGVVKMVQKQVPFGHPWFSKFAVDPCNQFLATGGHGGIMHIYDMTDNTLEPMRTCVVGKKEGMTRQVAFSNDGHFIFAVGDCGSIARMNRVDPHADGAKIKDTWKK</sequence>